<reference evidence="5" key="2">
    <citation type="submission" date="2012-11" db="EMBL/GenBank/DDBJ databases">
        <authorList>
            <person name="Kuo A."/>
            <person name="Curtis B.A."/>
            <person name="Tanifuji G."/>
            <person name="Burki F."/>
            <person name="Gruber A."/>
            <person name="Irimia M."/>
            <person name="Maruyama S."/>
            <person name="Arias M.C."/>
            <person name="Ball S.G."/>
            <person name="Gile G.H."/>
            <person name="Hirakawa Y."/>
            <person name="Hopkins J.F."/>
            <person name="Rensing S.A."/>
            <person name="Schmutz J."/>
            <person name="Symeonidi A."/>
            <person name="Elias M."/>
            <person name="Eveleigh R.J."/>
            <person name="Herman E.K."/>
            <person name="Klute M.J."/>
            <person name="Nakayama T."/>
            <person name="Obornik M."/>
            <person name="Reyes-Prieto A."/>
            <person name="Armbrust E.V."/>
            <person name="Aves S.J."/>
            <person name="Beiko R.G."/>
            <person name="Coutinho P."/>
            <person name="Dacks J.B."/>
            <person name="Durnford D.G."/>
            <person name="Fast N.M."/>
            <person name="Green B.R."/>
            <person name="Grisdale C."/>
            <person name="Hempe F."/>
            <person name="Henrissat B."/>
            <person name="Hoppner M.P."/>
            <person name="Ishida K.-I."/>
            <person name="Kim E."/>
            <person name="Koreny L."/>
            <person name="Kroth P.G."/>
            <person name="Liu Y."/>
            <person name="Malik S.-B."/>
            <person name="Maier U.G."/>
            <person name="McRose D."/>
            <person name="Mock T."/>
            <person name="Neilson J.A."/>
            <person name="Onodera N.T."/>
            <person name="Poole A.M."/>
            <person name="Pritham E.J."/>
            <person name="Richards T.A."/>
            <person name="Rocap G."/>
            <person name="Roy S.W."/>
            <person name="Sarai C."/>
            <person name="Schaack S."/>
            <person name="Shirato S."/>
            <person name="Slamovits C.H."/>
            <person name="Spencer D.F."/>
            <person name="Suzuki S."/>
            <person name="Worden A.Z."/>
            <person name="Zauner S."/>
            <person name="Barry K."/>
            <person name="Bell C."/>
            <person name="Bharti A.K."/>
            <person name="Crow J.A."/>
            <person name="Grimwood J."/>
            <person name="Kramer R."/>
            <person name="Lindquist E."/>
            <person name="Lucas S."/>
            <person name="Salamov A."/>
            <person name="McFadden G.I."/>
            <person name="Lane C.E."/>
            <person name="Keeling P.J."/>
            <person name="Gray M.W."/>
            <person name="Grigoriev I.V."/>
            <person name="Archibald J.M."/>
        </authorList>
    </citation>
    <scope>NUCLEOTIDE SEQUENCE</scope>
    <source>
        <strain evidence="5">CCMP2712</strain>
    </source>
</reference>
<reference evidence="4" key="3">
    <citation type="submission" date="2015-06" db="UniProtKB">
        <authorList>
            <consortium name="EnsemblProtists"/>
        </authorList>
    </citation>
    <scope>IDENTIFICATION</scope>
</reference>
<gene>
    <name evidence="3" type="ORF">GUITHDRAFT_143671</name>
</gene>
<dbReference type="EMBL" id="JH993041">
    <property type="protein sequence ID" value="EKX39269.1"/>
    <property type="molecule type" value="Genomic_DNA"/>
</dbReference>
<dbReference type="GeneID" id="17295946"/>
<keyword evidence="5" id="KW-1185">Reference proteome</keyword>
<dbReference type="KEGG" id="gtt:GUITHDRAFT_143671"/>
<dbReference type="PaxDb" id="55529-EKX39269"/>
<feature type="region of interest" description="Disordered" evidence="2">
    <location>
        <begin position="93"/>
        <end position="164"/>
    </location>
</feature>
<protein>
    <submittedName>
        <fullName evidence="3 4">Uncharacterized protein</fullName>
    </submittedName>
</protein>
<dbReference type="HOGENOM" id="CLU_1622149_0_0_1"/>
<dbReference type="RefSeq" id="XP_005826249.1">
    <property type="nucleotide sequence ID" value="XM_005826192.1"/>
</dbReference>
<feature type="coiled-coil region" evidence="1">
    <location>
        <begin position="24"/>
        <end position="51"/>
    </location>
</feature>
<name>L1ITT2_GUITC</name>
<evidence type="ECO:0000313" key="5">
    <source>
        <dbReference type="Proteomes" id="UP000011087"/>
    </source>
</evidence>
<evidence type="ECO:0000256" key="2">
    <source>
        <dbReference type="SAM" id="MobiDB-lite"/>
    </source>
</evidence>
<keyword evidence="1" id="KW-0175">Coiled coil</keyword>
<accession>L1ITT2</accession>
<evidence type="ECO:0000256" key="1">
    <source>
        <dbReference type="SAM" id="Coils"/>
    </source>
</evidence>
<reference evidence="3 5" key="1">
    <citation type="journal article" date="2012" name="Nature">
        <title>Algal genomes reveal evolutionary mosaicism and the fate of nucleomorphs.</title>
        <authorList>
            <consortium name="DOE Joint Genome Institute"/>
            <person name="Curtis B.A."/>
            <person name="Tanifuji G."/>
            <person name="Burki F."/>
            <person name="Gruber A."/>
            <person name="Irimia M."/>
            <person name="Maruyama S."/>
            <person name="Arias M.C."/>
            <person name="Ball S.G."/>
            <person name="Gile G.H."/>
            <person name="Hirakawa Y."/>
            <person name="Hopkins J.F."/>
            <person name="Kuo A."/>
            <person name="Rensing S.A."/>
            <person name="Schmutz J."/>
            <person name="Symeonidi A."/>
            <person name="Elias M."/>
            <person name="Eveleigh R.J."/>
            <person name="Herman E.K."/>
            <person name="Klute M.J."/>
            <person name="Nakayama T."/>
            <person name="Obornik M."/>
            <person name="Reyes-Prieto A."/>
            <person name="Armbrust E.V."/>
            <person name="Aves S.J."/>
            <person name="Beiko R.G."/>
            <person name="Coutinho P."/>
            <person name="Dacks J.B."/>
            <person name="Durnford D.G."/>
            <person name="Fast N.M."/>
            <person name="Green B.R."/>
            <person name="Grisdale C.J."/>
            <person name="Hempel F."/>
            <person name="Henrissat B."/>
            <person name="Hoppner M.P."/>
            <person name="Ishida K."/>
            <person name="Kim E."/>
            <person name="Koreny L."/>
            <person name="Kroth P.G."/>
            <person name="Liu Y."/>
            <person name="Malik S.B."/>
            <person name="Maier U.G."/>
            <person name="McRose D."/>
            <person name="Mock T."/>
            <person name="Neilson J.A."/>
            <person name="Onodera N.T."/>
            <person name="Poole A.M."/>
            <person name="Pritham E.J."/>
            <person name="Richards T.A."/>
            <person name="Rocap G."/>
            <person name="Roy S.W."/>
            <person name="Sarai C."/>
            <person name="Schaack S."/>
            <person name="Shirato S."/>
            <person name="Slamovits C.H."/>
            <person name="Spencer D.F."/>
            <person name="Suzuki S."/>
            <person name="Worden A.Z."/>
            <person name="Zauner S."/>
            <person name="Barry K."/>
            <person name="Bell C."/>
            <person name="Bharti A.K."/>
            <person name="Crow J.A."/>
            <person name="Grimwood J."/>
            <person name="Kramer R."/>
            <person name="Lindquist E."/>
            <person name="Lucas S."/>
            <person name="Salamov A."/>
            <person name="McFadden G.I."/>
            <person name="Lane C.E."/>
            <person name="Keeling P.J."/>
            <person name="Gray M.W."/>
            <person name="Grigoriev I.V."/>
            <person name="Archibald J.M."/>
        </authorList>
    </citation>
    <scope>NUCLEOTIDE SEQUENCE</scope>
    <source>
        <strain evidence="3 5">CCMP2712</strain>
    </source>
</reference>
<dbReference type="Proteomes" id="UP000011087">
    <property type="component" value="Unassembled WGS sequence"/>
</dbReference>
<proteinExistence type="predicted"/>
<organism evidence="3">
    <name type="scientific">Guillardia theta (strain CCMP2712)</name>
    <name type="common">Cryptophyte</name>
    <dbReference type="NCBI Taxonomy" id="905079"/>
    <lineage>
        <taxon>Eukaryota</taxon>
        <taxon>Cryptophyceae</taxon>
        <taxon>Pyrenomonadales</taxon>
        <taxon>Geminigeraceae</taxon>
        <taxon>Guillardia</taxon>
    </lineage>
</organism>
<evidence type="ECO:0000313" key="4">
    <source>
        <dbReference type="EnsemblProtists" id="EKX39269"/>
    </source>
</evidence>
<dbReference type="AlphaFoldDB" id="L1ITT2"/>
<evidence type="ECO:0000313" key="3">
    <source>
        <dbReference type="EMBL" id="EKX39269.1"/>
    </source>
</evidence>
<dbReference type="EnsemblProtists" id="EKX39269">
    <property type="protein sequence ID" value="EKX39269"/>
    <property type="gene ID" value="GUITHDRAFT_143671"/>
</dbReference>
<sequence length="164" mass="18141">MQRESEVDRLASLQVELRHKKMRAAAVGRSLEALRRRKRNLDEELEEMLIVSELRRVYELEASQVLQAQEGQVRAGGEQLVPMPNTVERSVATMEASDAGGERTSMQMPVVRQEDSGVREAAQGAMQEGARARTADDEDTSSQSDNHDDNEDATKTSDPSQGGD</sequence>